<dbReference type="OrthoDB" id="5980271at2759"/>
<feature type="non-terminal residue" evidence="1">
    <location>
        <position position="1"/>
    </location>
</feature>
<evidence type="ECO:0000313" key="2">
    <source>
        <dbReference type="Proteomes" id="UP001152795"/>
    </source>
</evidence>
<proteinExistence type="predicted"/>
<evidence type="ECO:0000313" key="1">
    <source>
        <dbReference type="EMBL" id="CAB4029886.1"/>
    </source>
</evidence>
<protein>
    <submittedName>
        <fullName evidence="1">Uncharacterized protein</fullName>
    </submittedName>
</protein>
<dbReference type="EMBL" id="CACRXK020016475">
    <property type="protein sequence ID" value="CAB4029886.1"/>
    <property type="molecule type" value="Genomic_DNA"/>
</dbReference>
<sequence>ATFGYNSQFWTNNETLNVEAGLDGLTEIETKLSSYNSTPFAKICLGMKVDDVTNWIMLNYTARSLYSVIADEVYHPTNLGRSRWMSLIVNSRLQDNCNTEGFNAQLKMSTSVRIGYVANNEKNCRSPDSLIGFGIHIDNTVNQLSWS</sequence>
<dbReference type="AlphaFoldDB" id="A0A6S7JCH3"/>
<feature type="non-terminal residue" evidence="1">
    <location>
        <position position="147"/>
    </location>
</feature>
<gene>
    <name evidence="1" type="ORF">PACLA_8A038250</name>
</gene>
<comment type="caution">
    <text evidence="1">The sequence shown here is derived from an EMBL/GenBank/DDBJ whole genome shotgun (WGS) entry which is preliminary data.</text>
</comment>
<organism evidence="1 2">
    <name type="scientific">Paramuricea clavata</name>
    <name type="common">Red gorgonian</name>
    <name type="synonym">Violescent sea-whip</name>
    <dbReference type="NCBI Taxonomy" id="317549"/>
    <lineage>
        <taxon>Eukaryota</taxon>
        <taxon>Metazoa</taxon>
        <taxon>Cnidaria</taxon>
        <taxon>Anthozoa</taxon>
        <taxon>Octocorallia</taxon>
        <taxon>Malacalcyonacea</taxon>
        <taxon>Plexauridae</taxon>
        <taxon>Paramuricea</taxon>
    </lineage>
</organism>
<accession>A0A6S7JCH3</accession>
<reference evidence="1" key="1">
    <citation type="submission" date="2020-04" db="EMBL/GenBank/DDBJ databases">
        <authorList>
            <person name="Alioto T."/>
            <person name="Alioto T."/>
            <person name="Gomez Garrido J."/>
        </authorList>
    </citation>
    <scope>NUCLEOTIDE SEQUENCE</scope>
    <source>
        <strain evidence="1">A484AB</strain>
    </source>
</reference>
<name>A0A6S7JCH3_PARCT</name>
<keyword evidence="2" id="KW-1185">Reference proteome</keyword>
<dbReference type="Proteomes" id="UP001152795">
    <property type="component" value="Unassembled WGS sequence"/>
</dbReference>